<dbReference type="OrthoDB" id="880459at2"/>
<name>A0A1M7BQ51_9FLAO</name>
<dbReference type="AlphaFoldDB" id="A0A1M7BQ51"/>
<dbReference type="PANTHER" id="PTHR35535">
    <property type="entry name" value="HEAT SHOCK PROTEIN HSLJ"/>
    <property type="match status" value="1"/>
</dbReference>
<dbReference type="InterPro" id="IPR053147">
    <property type="entry name" value="Hsp_HslJ-like"/>
</dbReference>
<protein>
    <submittedName>
        <fullName evidence="4">Heat shock protein HslJ</fullName>
    </submittedName>
</protein>
<dbReference type="Pfam" id="PF03724">
    <property type="entry name" value="META"/>
    <property type="match status" value="2"/>
</dbReference>
<accession>A0A1M7BQ51</accession>
<dbReference type="RefSeq" id="WP_072933612.1">
    <property type="nucleotide sequence ID" value="NZ_BMFL01000013.1"/>
</dbReference>
<dbReference type="PROSITE" id="PS51257">
    <property type="entry name" value="PROKAR_LIPOPROTEIN"/>
    <property type="match status" value="1"/>
</dbReference>
<keyword evidence="1" id="KW-0732">Signal</keyword>
<gene>
    <name evidence="3" type="ORF">GCM10010984_20870</name>
    <name evidence="4" type="ORF">SAMN05443634_11194</name>
</gene>
<evidence type="ECO:0000313" key="4">
    <source>
        <dbReference type="EMBL" id="SHL57152.1"/>
    </source>
</evidence>
<reference evidence="5" key="3">
    <citation type="submission" date="2016-11" db="EMBL/GenBank/DDBJ databases">
        <authorList>
            <person name="Varghese N."/>
            <person name="Submissions S."/>
        </authorList>
    </citation>
    <scope>NUCLEOTIDE SEQUENCE [LARGE SCALE GENOMIC DNA]</scope>
    <source>
        <strain evidence="5">DSM 27989</strain>
    </source>
</reference>
<proteinExistence type="predicted"/>
<dbReference type="EMBL" id="BMFL01000013">
    <property type="protein sequence ID" value="GGF03253.1"/>
    <property type="molecule type" value="Genomic_DNA"/>
</dbReference>
<feature type="chain" id="PRO_5012274605" evidence="1">
    <location>
        <begin position="24"/>
        <end position="257"/>
    </location>
</feature>
<feature type="domain" description="DUF306" evidence="2">
    <location>
        <begin position="38"/>
        <end position="142"/>
    </location>
</feature>
<feature type="signal peptide" evidence="1">
    <location>
        <begin position="1"/>
        <end position="23"/>
    </location>
</feature>
<dbReference type="Gene3D" id="2.40.128.270">
    <property type="match status" value="2"/>
</dbReference>
<organism evidence="4 5">
    <name type="scientific">Chishuiella changwenlii</name>
    <dbReference type="NCBI Taxonomy" id="1434701"/>
    <lineage>
        <taxon>Bacteria</taxon>
        <taxon>Pseudomonadati</taxon>
        <taxon>Bacteroidota</taxon>
        <taxon>Flavobacteriia</taxon>
        <taxon>Flavobacteriales</taxon>
        <taxon>Weeksellaceae</taxon>
        <taxon>Chishuiella</taxon>
    </lineage>
</organism>
<evidence type="ECO:0000313" key="3">
    <source>
        <dbReference type="EMBL" id="GGF03253.1"/>
    </source>
</evidence>
<dbReference type="PANTHER" id="PTHR35535:SF2">
    <property type="entry name" value="DUF306 DOMAIN-CONTAINING PROTEIN"/>
    <property type="match status" value="1"/>
</dbReference>
<sequence length="257" mass="28123">MKSVIFRLTLVLSLIIVITSCTTMNNSTSGNSDKQSILGKWELVQINQMKATSISEAYPGGAPVLNFISTKMLSASDGCNSLNGGVTVADGEVTFGDMMSTMKACANVEDNNFTSKLKGKLKYSIVDDKLLLIQGDIVIMTFARPSTLAGTWELEEFIGKDKSAKTLNDRFPNKKPMLTFQNNMVSGNDGCNSLNGAYIAVGNSLTMKNVASTRMFCEGVDDAAFMDRFNNVNKFEMKDDKLVLFANDIKTMVFKKK</sequence>
<reference evidence="3" key="1">
    <citation type="journal article" date="2014" name="Int. J. Syst. Evol. Microbiol.">
        <title>Complete genome of a new Firmicutes species belonging to the dominant human colonic microbiota ('Ruminococcus bicirculans') reveals two chromosomes and a selective capacity to utilize plant glucans.</title>
        <authorList>
            <consortium name="NISC Comparative Sequencing Program"/>
            <person name="Wegmann U."/>
            <person name="Louis P."/>
            <person name="Goesmann A."/>
            <person name="Henrissat B."/>
            <person name="Duncan S.H."/>
            <person name="Flint H.J."/>
        </authorList>
    </citation>
    <scope>NUCLEOTIDE SEQUENCE</scope>
    <source>
        <strain evidence="3">CGMCC 1.12707</strain>
    </source>
</reference>
<dbReference type="Proteomes" id="UP000184120">
    <property type="component" value="Unassembled WGS sequence"/>
</dbReference>
<evidence type="ECO:0000313" key="5">
    <source>
        <dbReference type="Proteomes" id="UP000184120"/>
    </source>
</evidence>
<dbReference type="InterPro" id="IPR005184">
    <property type="entry name" value="DUF306_Meta_HslJ"/>
</dbReference>
<reference evidence="3" key="5">
    <citation type="submission" date="2024-05" db="EMBL/GenBank/DDBJ databases">
        <authorList>
            <person name="Sun Q."/>
            <person name="Zhou Y."/>
        </authorList>
    </citation>
    <scope>NUCLEOTIDE SEQUENCE</scope>
    <source>
        <strain evidence="3">CGMCC 1.12707</strain>
    </source>
</reference>
<keyword evidence="4" id="KW-0346">Stress response</keyword>
<evidence type="ECO:0000313" key="6">
    <source>
        <dbReference type="Proteomes" id="UP000650994"/>
    </source>
</evidence>
<keyword evidence="6" id="KW-1185">Reference proteome</keyword>
<dbReference type="Proteomes" id="UP000650994">
    <property type="component" value="Unassembled WGS sequence"/>
</dbReference>
<evidence type="ECO:0000256" key="1">
    <source>
        <dbReference type="SAM" id="SignalP"/>
    </source>
</evidence>
<feature type="domain" description="DUF306" evidence="2">
    <location>
        <begin position="147"/>
        <end position="254"/>
    </location>
</feature>
<dbReference type="STRING" id="1434701.SAMN05443634_11194"/>
<reference evidence="4" key="2">
    <citation type="submission" date="2016-11" db="EMBL/GenBank/DDBJ databases">
        <authorList>
            <person name="Jaros S."/>
            <person name="Januszkiewicz K."/>
            <person name="Wedrychowicz H."/>
        </authorList>
    </citation>
    <scope>NUCLEOTIDE SEQUENCE [LARGE SCALE GENOMIC DNA]</scope>
    <source>
        <strain evidence="4">DSM 27989</strain>
    </source>
</reference>
<evidence type="ECO:0000259" key="2">
    <source>
        <dbReference type="Pfam" id="PF03724"/>
    </source>
</evidence>
<dbReference type="InterPro" id="IPR038670">
    <property type="entry name" value="HslJ-like_sf"/>
</dbReference>
<reference evidence="6" key="4">
    <citation type="journal article" date="2019" name="Int. J. Syst. Evol. Microbiol.">
        <title>The Global Catalogue of Microorganisms (GCM) 10K type strain sequencing project: providing services to taxonomists for standard genome sequencing and annotation.</title>
        <authorList>
            <consortium name="The Broad Institute Genomics Platform"/>
            <consortium name="The Broad Institute Genome Sequencing Center for Infectious Disease"/>
            <person name="Wu L."/>
            <person name="Ma J."/>
        </authorList>
    </citation>
    <scope>NUCLEOTIDE SEQUENCE [LARGE SCALE GENOMIC DNA]</scope>
    <source>
        <strain evidence="6">CGMCC 1.12707</strain>
    </source>
</reference>
<dbReference type="EMBL" id="FRBH01000011">
    <property type="protein sequence ID" value="SHL57152.1"/>
    <property type="molecule type" value="Genomic_DNA"/>
</dbReference>